<evidence type="ECO:0000256" key="14">
    <source>
        <dbReference type="RuleBase" id="RU000461"/>
    </source>
</evidence>
<sequence>MPNLPILAFIQLNGMISKRIDRILAHEDLLESTGNPTIYHHLLNTSEGDSRRSRRGLIEEAFSLLQAGTEGPGNACTVGTFYVLNSPAVHKKLFQELLDAWPDKETSMGYRALEKLPYLTAVIKESLRMSHGIVTPLPRIVGPSSAVISGHTVPAGAVVGVSVVCLNNDAMVYMDPHVFSPERWMQPHSRDLDKHLVPFSRGPRMCMGINLALCELYLIFGNIFRRLEMALHDTGVEDFKIFKDFFTPVHEGRNLHVYAKERDG</sequence>
<evidence type="ECO:0000256" key="8">
    <source>
        <dbReference type="ARBA" id="ARBA00022989"/>
    </source>
</evidence>
<protein>
    <recommendedName>
        <fullName evidence="17">Cytochrome P450</fullName>
    </recommendedName>
</protein>
<accession>A0A9P7GB32</accession>
<comment type="similarity">
    <text evidence="4 14">Belongs to the cytochrome P450 family.</text>
</comment>
<keyword evidence="5 13" id="KW-0349">Heme</keyword>
<evidence type="ECO:0000256" key="3">
    <source>
        <dbReference type="ARBA" id="ARBA00004721"/>
    </source>
</evidence>
<comment type="pathway">
    <text evidence="3">Secondary metabolite biosynthesis; terpenoid biosynthesis.</text>
</comment>
<keyword evidence="9 14" id="KW-0560">Oxidoreductase</keyword>
<keyword evidence="11 14" id="KW-0503">Monooxygenase</keyword>
<dbReference type="EMBL" id="JABCKV010000096">
    <property type="protein sequence ID" value="KAG5643782.1"/>
    <property type="molecule type" value="Genomic_DNA"/>
</dbReference>
<keyword evidence="7 13" id="KW-0479">Metal-binding</keyword>
<dbReference type="SUPFAM" id="SSF48264">
    <property type="entry name" value="Cytochrome P450"/>
    <property type="match status" value="1"/>
</dbReference>
<dbReference type="GO" id="GO:0016020">
    <property type="term" value="C:membrane"/>
    <property type="evidence" value="ECO:0007669"/>
    <property type="project" value="UniProtKB-SubCell"/>
</dbReference>
<dbReference type="PANTHER" id="PTHR24305">
    <property type="entry name" value="CYTOCHROME P450"/>
    <property type="match status" value="1"/>
</dbReference>
<keyword evidence="12" id="KW-0472">Membrane</keyword>
<dbReference type="PRINTS" id="PR00385">
    <property type="entry name" value="P450"/>
</dbReference>
<dbReference type="GO" id="GO:0004497">
    <property type="term" value="F:monooxygenase activity"/>
    <property type="evidence" value="ECO:0007669"/>
    <property type="project" value="UniProtKB-KW"/>
</dbReference>
<dbReference type="OrthoDB" id="1470350at2759"/>
<dbReference type="GO" id="GO:0020037">
    <property type="term" value="F:heme binding"/>
    <property type="evidence" value="ECO:0007669"/>
    <property type="project" value="InterPro"/>
</dbReference>
<dbReference type="InterPro" id="IPR036396">
    <property type="entry name" value="Cyt_P450_sf"/>
</dbReference>
<evidence type="ECO:0000256" key="10">
    <source>
        <dbReference type="ARBA" id="ARBA00023004"/>
    </source>
</evidence>
<comment type="caution">
    <text evidence="15">The sequence shown here is derived from an EMBL/GenBank/DDBJ whole genome shotgun (WGS) entry which is preliminary data.</text>
</comment>
<evidence type="ECO:0000256" key="9">
    <source>
        <dbReference type="ARBA" id="ARBA00023002"/>
    </source>
</evidence>
<dbReference type="Pfam" id="PF00067">
    <property type="entry name" value="p450"/>
    <property type="match status" value="1"/>
</dbReference>
<evidence type="ECO:0000256" key="4">
    <source>
        <dbReference type="ARBA" id="ARBA00010617"/>
    </source>
</evidence>
<name>A0A9P7GB32_9AGAR</name>
<evidence type="ECO:0000256" key="2">
    <source>
        <dbReference type="ARBA" id="ARBA00004370"/>
    </source>
</evidence>
<reference evidence="15" key="1">
    <citation type="submission" date="2020-07" db="EMBL/GenBank/DDBJ databases">
        <authorList>
            <person name="Nieuwenhuis M."/>
            <person name="Van De Peppel L.J.J."/>
        </authorList>
    </citation>
    <scope>NUCLEOTIDE SEQUENCE</scope>
    <source>
        <strain evidence="15">AP01</strain>
        <tissue evidence="15">Mycelium</tissue>
    </source>
</reference>
<reference evidence="15" key="2">
    <citation type="submission" date="2021-10" db="EMBL/GenBank/DDBJ databases">
        <title>Phylogenomics reveals ancestral predisposition of the termite-cultivated fungus Termitomyces towards a domesticated lifestyle.</title>
        <authorList>
            <person name="Auxier B."/>
            <person name="Grum-Grzhimaylo A."/>
            <person name="Cardenas M.E."/>
            <person name="Lodge J.D."/>
            <person name="Laessoe T."/>
            <person name="Pedersen O."/>
            <person name="Smith M.E."/>
            <person name="Kuyper T.W."/>
            <person name="Franco-Molano E.A."/>
            <person name="Baroni T.J."/>
            <person name="Aanen D.K."/>
        </authorList>
    </citation>
    <scope>NUCLEOTIDE SEQUENCE</scope>
    <source>
        <strain evidence="15">AP01</strain>
        <tissue evidence="15">Mycelium</tissue>
    </source>
</reference>
<proteinExistence type="inferred from homology"/>
<keyword evidence="8" id="KW-1133">Transmembrane helix</keyword>
<dbReference type="AlphaFoldDB" id="A0A9P7GB32"/>
<dbReference type="Proteomes" id="UP000775547">
    <property type="component" value="Unassembled WGS sequence"/>
</dbReference>
<evidence type="ECO:0000256" key="7">
    <source>
        <dbReference type="ARBA" id="ARBA00022723"/>
    </source>
</evidence>
<dbReference type="PANTHER" id="PTHR24305:SF166">
    <property type="entry name" value="CYTOCHROME P450 12A4, MITOCHONDRIAL-RELATED"/>
    <property type="match status" value="1"/>
</dbReference>
<dbReference type="GO" id="GO:0005506">
    <property type="term" value="F:iron ion binding"/>
    <property type="evidence" value="ECO:0007669"/>
    <property type="project" value="InterPro"/>
</dbReference>
<dbReference type="InterPro" id="IPR050121">
    <property type="entry name" value="Cytochrome_P450_monoxygenase"/>
</dbReference>
<feature type="binding site" description="axial binding residue" evidence="13">
    <location>
        <position position="206"/>
    </location>
    <ligand>
        <name>heme</name>
        <dbReference type="ChEBI" id="CHEBI:30413"/>
    </ligand>
    <ligandPart>
        <name>Fe</name>
        <dbReference type="ChEBI" id="CHEBI:18248"/>
    </ligandPart>
</feature>
<dbReference type="InterPro" id="IPR002401">
    <property type="entry name" value="Cyt_P450_E_grp-I"/>
</dbReference>
<dbReference type="PROSITE" id="PS00086">
    <property type="entry name" value="CYTOCHROME_P450"/>
    <property type="match status" value="1"/>
</dbReference>
<evidence type="ECO:0000313" key="15">
    <source>
        <dbReference type="EMBL" id="KAG5643782.1"/>
    </source>
</evidence>
<evidence type="ECO:0000256" key="1">
    <source>
        <dbReference type="ARBA" id="ARBA00001971"/>
    </source>
</evidence>
<evidence type="ECO:0008006" key="17">
    <source>
        <dbReference type="Google" id="ProtNLM"/>
    </source>
</evidence>
<dbReference type="Gene3D" id="1.10.630.10">
    <property type="entry name" value="Cytochrome P450"/>
    <property type="match status" value="1"/>
</dbReference>
<comment type="cofactor">
    <cofactor evidence="1 13">
        <name>heme</name>
        <dbReference type="ChEBI" id="CHEBI:30413"/>
    </cofactor>
</comment>
<evidence type="ECO:0000256" key="13">
    <source>
        <dbReference type="PIRSR" id="PIRSR602401-1"/>
    </source>
</evidence>
<evidence type="ECO:0000256" key="12">
    <source>
        <dbReference type="ARBA" id="ARBA00023136"/>
    </source>
</evidence>
<dbReference type="InterPro" id="IPR001128">
    <property type="entry name" value="Cyt_P450"/>
</dbReference>
<gene>
    <name evidence="15" type="ORF">DXG03_009661</name>
</gene>
<evidence type="ECO:0000313" key="16">
    <source>
        <dbReference type="Proteomes" id="UP000775547"/>
    </source>
</evidence>
<dbReference type="InterPro" id="IPR017972">
    <property type="entry name" value="Cyt_P450_CS"/>
</dbReference>
<comment type="subcellular location">
    <subcellularLocation>
        <location evidence="2">Membrane</location>
    </subcellularLocation>
</comment>
<keyword evidence="16" id="KW-1185">Reference proteome</keyword>
<keyword evidence="6" id="KW-0812">Transmembrane</keyword>
<evidence type="ECO:0000256" key="6">
    <source>
        <dbReference type="ARBA" id="ARBA00022692"/>
    </source>
</evidence>
<evidence type="ECO:0000256" key="5">
    <source>
        <dbReference type="ARBA" id="ARBA00022617"/>
    </source>
</evidence>
<evidence type="ECO:0000256" key="11">
    <source>
        <dbReference type="ARBA" id="ARBA00023033"/>
    </source>
</evidence>
<organism evidence="15 16">
    <name type="scientific">Asterophora parasitica</name>
    <dbReference type="NCBI Taxonomy" id="117018"/>
    <lineage>
        <taxon>Eukaryota</taxon>
        <taxon>Fungi</taxon>
        <taxon>Dikarya</taxon>
        <taxon>Basidiomycota</taxon>
        <taxon>Agaricomycotina</taxon>
        <taxon>Agaricomycetes</taxon>
        <taxon>Agaricomycetidae</taxon>
        <taxon>Agaricales</taxon>
        <taxon>Tricholomatineae</taxon>
        <taxon>Lyophyllaceae</taxon>
        <taxon>Asterophora</taxon>
    </lineage>
</organism>
<keyword evidence="10 13" id="KW-0408">Iron</keyword>
<dbReference type="PRINTS" id="PR00463">
    <property type="entry name" value="EP450I"/>
</dbReference>
<dbReference type="GO" id="GO:0016705">
    <property type="term" value="F:oxidoreductase activity, acting on paired donors, with incorporation or reduction of molecular oxygen"/>
    <property type="evidence" value="ECO:0007669"/>
    <property type="project" value="InterPro"/>
</dbReference>